<evidence type="ECO:0000313" key="1">
    <source>
        <dbReference type="EMBL" id="GAG15809.1"/>
    </source>
</evidence>
<sequence>RNDGKRRIRVSIKDVYLYPLIKDFRRELCAC</sequence>
<organism evidence="1">
    <name type="scientific">marine sediment metagenome</name>
    <dbReference type="NCBI Taxonomy" id="412755"/>
    <lineage>
        <taxon>unclassified sequences</taxon>
        <taxon>metagenomes</taxon>
        <taxon>ecological metagenomes</taxon>
    </lineage>
</organism>
<accession>X0VCE6</accession>
<gene>
    <name evidence="1" type="ORF">S01H1_50490</name>
</gene>
<protein>
    <submittedName>
        <fullName evidence="1">Uncharacterized protein</fullName>
    </submittedName>
</protein>
<dbReference type="EMBL" id="BARS01032535">
    <property type="protein sequence ID" value="GAG15809.1"/>
    <property type="molecule type" value="Genomic_DNA"/>
</dbReference>
<proteinExistence type="predicted"/>
<name>X0VCE6_9ZZZZ</name>
<dbReference type="AlphaFoldDB" id="X0VCE6"/>
<reference evidence="1" key="1">
    <citation type="journal article" date="2014" name="Front. Microbiol.">
        <title>High frequency of phylogenetically diverse reductive dehalogenase-homologous genes in deep subseafloor sedimentary metagenomes.</title>
        <authorList>
            <person name="Kawai M."/>
            <person name="Futagami T."/>
            <person name="Toyoda A."/>
            <person name="Takaki Y."/>
            <person name="Nishi S."/>
            <person name="Hori S."/>
            <person name="Arai W."/>
            <person name="Tsubouchi T."/>
            <person name="Morono Y."/>
            <person name="Uchiyama I."/>
            <person name="Ito T."/>
            <person name="Fujiyama A."/>
            <person name="Inagaki F."/>
            <person name="Takami H."/>
        </authorList>
    </citation>
    <scope>NUCLEOTIDE SEQUENCE</scope>
    <source>
        <strain evidence="1">Expedition CK06-06</strain>
    </source>
</reference>
<feature type="non-terminal residue" evidence="1">
    <location>
        <position position="1"/>
    </location>
</feature>
<comment type="caution">
    <text evidence="1">The sequence shown here is derived from an EMBL/GenBank/DDBJ whole genome shotgun (WGS) entry which is preliminary data.</text>
</comment>